<evidence type="ECO:0000313" key="1">
    <source>
        <dbReference type="EMBL" id="KAI4356747.1"/>
    </source>
</evidence>
<organism evidence="1 2">
    <name type="scientific">Bauhinia variegata</name>
    <name type="common">Purple orchid tree</name>
    <name type="synonym">Phanera variegata</name>
    <dbReference type="NCBI Taxonomy" id="167791"/>
    <lineage>
        <taxon>Eukaryota</taxon>
        <taxon>Viridiplantae</taxon>
        <taxon>Streptophyta</taxon>
        <taxon>Embryophyta</taxon>
        <taxon>Tracheophyta</taxon>
        <taxon>Spermatophyta</taxon>
        <taxon>Magnoliopsida</taxon>
        <taxon>eudicotyledons</taxon>
        <taxon>Gunneridae</taxon>
        <taxon>Pentapetalae</taxon>
        <taxon>rosids</taxon>
        <taxon>fabids</taxon>
        <taxon>Fabales</taxon>
        <taxon>Fabaceae</taxon>
        <taxon>Cercidoideae</taxon>
        <taxon>Cercideae</taxon>
        <taxon>Bauhiniinae</taxon>
        <taxon>Bauhinia</taxon>
    </lineage>
</organism>
<proteinExistence type="predicted"/>
<keyword evidence="2" id="KW-1185">Reference proteome</keyword>
<accession>A0ACB9Q9M6</accession>
<gene>
    <name evidence="1" type="ORF">L6164_000741</name>
</gene>
<comment type="caution">
    <text evidence="1">The sequence shown here is derived from an EMBL/GenBank/DDBJ whole genome shotgun (WGS) entry which is preliminary data.</text>
</comment>
<sequence length="553" mass="62739">MVGEGNTLYEDKGKGCSPNLCWRLPLSQKAKKKTTDAQGKSDEVAACQIEVEVKDDKGMLETEENPSRHANGVCSLFEKMEVDIIKDPILQPVTSDIAKRCADLPDVIVRLFKNVDTLEEARNRLHALAKDIKDSCLLIEDEKLWVAVHDTVREAAVSFRGQKVFSLKAHSELKKWPERDHLHKCQEIYLPWCYMDYLPDKLESSELQTLALENQNSSYMQIPDSFFEETRELKVLDISGMHCTPKPPKSLGFLKNLTALCLFYCLLEDIAIVGELKNLQILNLSKSNIQELPREIGQLHQLRLLDLDRCSNLKVIPPKVISSLKRLEELYMRSGFVNWDIEGNTNASLRELGDLQYLISIDLPVPDAQLWPVDLFLAKLERFRIFVGDRSWDDGLIGVKNVLHDLDSDGYPLLQHLTTQNNDESRCIAISSSDTPSALPNLESLALENLNSLEYVCQGLLVGKSSFSKLKNVEIKYCEKLAIIFPASAVRNLHLENLTVSNCSSVVEIFEGQEPNERNSMAEMSIPLKSLCFIQLPRLKQIWNKNSPRNFQL</sequence>
<dbReference type="EMBL" id="CM039426">
    <property type="protein sequence ID" value="KAI4356747.1"/>
    <property type="molecule type" value="Genomic_DNA"/>
</dbReference>
<reference evidence="1 2" key="1">
    <citation type="journal article" date="2022" name="DNA Res.">
        <title>Chromosomal-level genome assembly of the orchid tree Bauhinia variegata (Leguminosae; Cercidoideae) supports the allotetraploid origin hypothesis of Bauhinia.</title>
        <authorList>
            <person name="Zhong Y."/>
            <person name="Chen Y."/>
            <person name="Zheng D."/>
            <person name="Pang J."/>
            <person name="Liu Y."/>
            <person name="Luo S."/>
            <person name="Meng S."/>
            <person name="Qian L."/>
            <person name="Wei D."/>
            <person name="Dai S."/>
            <person name="Zhou R."/>
        </authorList>
    </citation>
    <scope>NUCLEOTIDE SEQUENCE [LARGE SCALE GENOMIC DNA]</scope>
    <source>
        <strain evidence="1">BV-YZ2020</strain>
    </source>
</reference>
<evidence type="ECO:0000313" key="2">
    <source>
        <dbReference type="Proteomes" id="UP000828941"/>
    </source>
</evidence>
<name>A0ACB9Q9M6_BAUVA</name>
<dbReference type="Proteomes" id="UP000828941">
    <property type="component" value="Chromosome 1"/>
</dbReference>
<protein>
    <submittedName>
        <fullName evidence="1">Uncharacterized protein</fullName>
    </submittedName>
</protein>